<dbReference type="InterPro" id="IPR036390">
    <property type="entry name" value="WH_DNA-bd_sf"/>
</dbReference>
<evidence type="ECO:0000256" key="2">
    <source>
        <dbReference type="ARBA" id="ARBA00023015"/>
    </source>
</evidence>
<dbReference type="RefSeq" id="WP_092744631.1">
    <property type="nucleotide sequence ID" value="NZ_FMZC01000010.1"/>
</dbReference>
<dbReference type="Proteomes" id="UP000198781">
    <property type="component" value="Unassembled WGS sequence"/>
</dbReference>
<evidence type="ECO:0000313" key="7">
    <source>
        <dbReference type="Proteomes" id="UP000198781"/>
    </source>
</evidence>
<dbReference type="Gene3D" id="1.10.10.10">
    <property type="entry name" value="Winged helix-like DNA-binding domain superfamily/Winged helix DNA-binding domain"/>
    <property type="match status" value="1"/>
</dbReference>
<dbReference type="Pfam" id="PF03466">
    <property type="entry name" value="LysR_substrate"/>
    <property type="match status" value="1"/>
</dbReference>
<dbReference type="PANTHER" id="PTHR30126">
    <property type="entry name" value="HTH-TYPE TRANSCRIPTIONAL REGULATOR"/>
    <property type="match status" value="1"/>
</dbReference>
<dbReference type="PANTHER" id="PTHR30126:SF91">
    <property type="entry name" value="LYSR FAMILY TRANSCRIPTIONAL REGULATOR"/>
    <property type="match status" value="1"/>
</dbReference>
<name>A0A1G6YB19_9BURK</name>
<evidence type="ECO:0000256" key="1">
    <source>
        <dbReference type="ARBA" id="ARBA00009437"/>
    </source>
</evidence>
<dbReference type="SUPFAM" id="SSF53850">
    <property type="entry name" value="Periplasmic binding protein-like II"/>
    <property type="match status" value="1"/>
</dbReference>
<dbReference type="FunFam" id="1.10.10.10:FF:000001">
    <property type="entry name" value="LysR family transcriptional regulator"/>
    <property type="match status" value="1"/>
</dbReference>
<gene>
    <name evidence="6" type="ORF">SAMN05192589_1109</name>
</gene>
<dbReference type="STRING" id="187868.SAMN05192589_1109"/>
<dbReference type="OrthoDB" id="196624at2"/>
<keyword evidence="4" id="KW-0804">Transcription</keyword>
<dbReference type="GO" id="GO:0000976">
    <property type="term" value="F:transcription cis-regulatory region binding"/>
    <property type="evidence" value="ECO:0007669"/>
    <property type="project" value="TreeGrafter"/>
</dbReference>
<feature type="domain" description="HTH lysR-type" evidence="5">
    <location>
        <begin position="5"/>
        <end position="62"/>
    </location>
</feature>
<keyword evidence="7" id="KW-1185">Reference proteome</keyword>
<protein>
    <submittedName>
        <fullName evidence="6">DNA-binding transcriptional regulator, LysR family</fullName>
    </submittedName>
</protein>
<dbReference type="InterPro" id="IPR005119">
    <property type="entry name" value="LysR_subst-bd"/>
</dbReference>
<dbReference type="SUPFAM" id="SSF46785">
    <property type="entry name" value="Winged helix' DNA-binding domain"/>
    <property type="match status" value="1"/>
</dbReference>
<evidence type="ECO:0000313" key="6">
    <source>
        <dbReference type="EMBL" id="SDD87550.1"/>
    </source>
</evidence>
<evidence type="ECO:0000256" key="4">
    <source>
        <dbReference type="ARBA" id="ARBA00023163"/>
    </source>
</evidence>
<dbReference type="AlphaFoldDB" id="A0A1G6YB19"/>
<dbReference type="Gene3D" id="3.40.190.290">
    <property type="match status" value="1"/>
</dbReference>
<comment type="similarity">
    <text evidence="1">Belongs to the LysR transcriptional regulatory family.</text>
</comment>
<accession>A0A1G6YB19</accession>
<evidence type="ECO:0000256" key="3">
    <source>
        <dbReference type="ARBA" id="ARBA00023125"/>
    </source>
</evidence>
<dbReference type="EMBL" id="FMZC01000010">
    <property type="protein sequence ID" value="SDD87550.1"/>
    <property type="molecule type" value="Genomic_DNA"/>
</dbReference>
<organism evidence="6 7">
    <name type="scientific">Paracidovorax valerianellae</name>
    <dbReference type="NCBI Taxonomy" id="187868"/>
    <lineage>
        <taxon>Bacteria</taxon>
        <taxon>Pseudomonadati</taxon>
        <taxon>Pseudomonadota</taxon>
        <taxon>Betaproteobacteria</taxon>
        <taxon>Burkholderiales</taxon>
        <taxon>Comamonadaceae</taxon>
        <taxon>Paracidovorax</taxon>
    </lineage>
</organism>
<dbReference type="PROSITE" id="PS50931">
    <property type="entry name" value="HTH_LYSR"/>
    <property type="match status" value="1"/>
</dbReference>
<sequence>MLDGVSLDHLRILVAVVEAGSFSAAGRRVGRAQSVVSQAIAGLEAQLGVTLFTRAARLPVLTPEGVALASRARDIVRAADTLKAEARAMAAGLEPELSVVIDVMFPMAALTDAIAAFAVAFPNTALQLQVEALGAAAQWVLDGRCRVGVMGSMPIVPPEFEQVRLMAVPMVTVAAPGSPLAQHTGRLGPQELKGQVQLILTDRSALTAGRDFGVLGDTVWRLADIGAKHAFLRAGLGWGHMPLPMVEDDLRDGRLVRIEVDTGVVGDPMLEMKAVYRRDALPGPAGRWLIERLRQYPACEPARAKGSS</sequence>
<dbReference type="InterPro" id="IPR036388">
    <property type="entry name" value="WH-like_DNA-bd_sf"/>
</dbReference>
<keyword evidence="3 6" id="KW-0238">DNA-binding</keyword>
<reference evidence="6 7" key="1">
    <citation type="submission" date="2016-10" db="EMBL/GenBank/DDBJ databases">
        <authorList>
            <person name="de Groot N.N."/>
        </authorList>
    </citation>
    <scope>NUCLEOTIDE SEQUENCE [LARGE SCALE GENOMIC DNA]</scope>
    <source>
        <strain evidence="6 7">DSM 16619</strain>
    </source>
</reference>
<proteinExistence type="inferred from homology"/>
<keyword evidence="2" id="KW-0805">Transcription regulation</keyword>
<dbReference type="PRINTS" id="PR00039">
    <property type="entry name" value="HTHLYSR"/>
</dbReference>
<evidence type="ECO:0000259" key="5">
    <source>
        <dbReference type="PROSITE" id="PS50931"/>
    </source>
</evidence>
<dbReference type="InterPro" id="IPR000847">
    <property type="entry name" value="LysR_HTH_N"/>
</dbReference>
<dbReference type="Pfam" id="PF00126">
    <property type="entry name" value="HTH_1"/>
    <property type="match status" value="1"/>
</dbReference>
<dbReference type="GO" id="GO:0003700">
    <property type="term" value="F:DNA-binding transcription factor activity"/>
    <property type="evidence" value="ECO:0007669"/>
    <property type="project" value="InterPro"/>
</dbReference>